<dbReference type="OrthoDB" id="1935784at2"/>
<dbReference type="Gene3D" id="4.10.280.10">
    <property type="entry name" value="Helix-loop-helix DNA-binding domain"/>
    <property type="match status" value="1"/>
</dbReference>
<dbReference type="InterPro" id="IPR018540">
    <property type="entry name" value="Spo0E-like"/>
</dbReference>
<dbReference type="InterPro" id="IPR036638">
    <property type="entry name" value="HLH_DNA-bd_sf"/>
</dbReference>
<organism evidence="1 2">
    <name type="scientific">Fervidicella metallireducens AeB</name>
    <dbReference type="NCBI Taxonomy" id="1403537"/>
    <lineage>
        <taxon>Bacteria</taxon>
        <taxon>Bacillati</taxon>
        <taxon>Bacillota</taxon>
        <taxon>Clostridia</taxon>
        <taxon>Eubacteriales</taxon>
        <taxon>Clostridiaceae</taxon>
        <taxon>Fervidicella</taxon>
    </lineage>
</organism>
<dbReference type="STRING" id="1403537.Q428_07900"/>
<dbReference type="RefSeq" id="WP_084478204.1">
    <property type="nucleotide sequence ID" value="NZ_AZQP01000021.1"/>
</dbReference>
<reference evidence="1 2" key="1">
    <citation type="journal article" date="2014" name="Genome Announc.">
        <title>Draft Genome Sequence of Fervidicella metallireducens Strain AeBT, an Iron-Reducing Thermoanaerobe from the Great Artesian Basin.</title>
        <authorList>
            <person name="Patel B.K."/>
        </authorList>
    </citation>
    <scope>NUCLEOTIDE SEQUENCE [LARGE SCALE GENOMIC DNA]</scope>
    <source>
        <strain evidence="1 2">AeB</strain>
    </source>
</reference>
<evidence type="ECO:0000313" key="2">
    <source>
        <dbReference type="Proteomes" id="UP000019681"/>
    </source>
</evidence>
<dbReference type="EMBL" id="AZQP01000021">
    <property type="protein sequence ID" value="EYE88434.1"/>
    <property type="molecule type" value="Genomic_DNA"/>
</dbReference>
<dbReference type="InterPro" id="IPR037208">
    <property type="entry name" value="Spo0E-like_sf"/>
</dbReference>
<protein>
    <recommendedName>
        <fullName evidence="3">Sporulation protein Spo0E</fullName>
    </recommendedName>
</protein>
<gene>
    <name evidence="1" type="ORF">Q428_07900</name>
</gene>
<dbReference type="Pfam" id="PF09388">
    <property type="entry name" value="SpoOE-like"/>
    <property type="match status" value="1"/>
</dbReference>
<accession>A0A017RVK5</accession>
<name>A0A017RVK5_9CLOT</name>
<evidence type="ECO:0000313" key="1">
    <source>
        <dbReference type="EMBL" id="EYE88434.1"/>
    </source>
</evidence>
<keyword evidence="2" id="KW-1185">Reference proteome</keyword>
<proteinExistence type="predicted"/>
<dbReference type="SUPFAM" id="SSF140500">
    <property type="entry name" value="BAS1536-like"/>
    <property type="match status" value="1"/>
</dbReference>
<dbReference type="Proteomes" id="UP000019681">
    <property type="component" value="Unassembled WGS sequence"/>
</dbReference>
<evidence type="ECO:0008006" key="3">
    <source>
        <dbReference type="Google" id="ProtNLM"/>
    </source>
</evidence>
<comment type="caution">
    <text evidence="1">The sequence shown here is derived from an EMBL/GenBank/DDBJ whole genome shotgun (WGS) entry which is preliminary data.</text>
</comment>
<dbReference type="AlphaFoldDB" id="A0A017RVK5"/>
<dbReference type="GO" id="GO:0046983">
    <property type="term" value="F:protein dimerization activity"/>
    <property type="evidence" value="ECO:0007669"/>
    <property type="project" value="InterPro"/>
</dbReference>
<sequence>MLLKDEIDMIRDKLYEILRNGSREEIISISQELDELLVKFYRESI</sequence>
<dbReference type="GO" id="GO:0043937">
    <property type="term" value="P:regulation of sporulation"/>
    <property type="evidence" value="ECO:0007669"/>
    <property type="project" value="InterPro"/>
</dbReference>